<organism evidence="1">
    <name type="scientific">marine sediment metagenome</name>
    <dbReference type="NCBI Taxonomy" id="412755"/>
    <lineage>
        <taxon>unclassified sequences</taxon>
        <taxon>metagenomes</taxon>
        <taxon>ecological metagenomes</taxon>
    </lineage>
</organism>
<comment type="caution">
    <text evidence="1">The sequence shown here is derived from an EMBL/GenBank/DDBJ whole genome shotgun (WGS) entry which is preliminary data.</text>
</comment>
<dbReference type="AlphaFoldDB" id="A0A0F8YGM5"/>
<proteinExistence type="predicted"/>
<gene>
    <name evidence="1" type="ORF">LCGC14_3095950</name>
</gene>
<feature type="non-terminal residue" evidence="1">
    <location>
        <position position="1"/>
    </location>
</feature>
<sequence>LPIDAIPKIESELLKRVQQIYRVESNTLFFDTTNFFSYIDTTNTRCTIAQRGKNKQKRNDLRQIGLVRIPVKVATHSGNKLPLTYSSNSLIHQYQSGNFESIVS</sequence>
<evidence type="ECO:0000313" key="1">
    <source>
        <dbReference type="EMBL" id="KKK53324.1"/>
    </source>
</evidence>
<protein>
    <submittedName>
        <fullName evidence="1">Uncharacterized protein</fullName>
    </submittedName>
</protein>
<reference evidence="1" key="1">
    <citation type="journal article" date="2015" name="Nature">
        <title>Complex archaea that bridge the gap between prokaryotes and eukaryotes.</title>
        <authorList>
            <person name="Spang A."/>
            <person name="Saw J.H."/>
            <person name="Jorgensen S.L."/>
            <person name="Zaremba-Niedzwiedzka K."/>
            <person name="Martijn J."/>
            <person name="Lind A.E."/>
            <person name="van Eijk R."/>
            <person name="Schleper C."/>
            <person name="Guy L."/>
            <person name="Ettema T.J."/>
        </authorList>
    </citation>
    <scope>NUCLEOTIDE SEQUENCE</scope>
</reference>
<accession>A0A0F8YGM5</accession>
<dbReference type="EMBL" id="LAZR01066567">
    <property type="protein sequence ID" value="KKK53324.1"/>
    <property type="molecule type" value="Genomic_DNA"/>
</dbReference>
<name>A0A0F8YGM5_9ZZZZ</name>